<organism evidence="5 6">
    <name type="scientific">Sphaerobacter thermophilus (strain ATCC 49802 / DSM 20745 / KCCM 41009 / NCIMB 13125 / S 6022)</name>
    <dbReference type="NCBI Taxonomy" id="479434"/>
    <lineage>
        <taxon>Bacteria</taxon>
        <taxon>Pseudomonadati</taxon>
        <taxon>Thermomicrobiota</taxon>
        <taxon>Thermomicrobia</taxon>
        <taxon>Sphaerobacterales</taxon>
        <taxon>Sphaerobacterineae</taxon>
        <taxon>Sphaerobacteraceae</taxon>
        <taxon>Sphaerobacter</taxon>
    </lineage>
</organism>
<evidence type="ECO:0000313" key="6">
    <source>
        <dbReference type="Proteomes" id="UP000002027"/>
    </source>
</evidence>
<dbReference type="PANTHER" id="PTHR23530:SF1">
    <property type="entry name" value="PERMEASE, MAJOR FACILITATOR SUPERFAMILY-RELATED"/>
    <property type="match status" value="1"/>
</dbReference>
<dbReference type="OrthoDB" id="9816124at2"/>
<evidence type="ECO:0000256" key="2">
    <source>
        <dbReference type="ARBA" id="ARBA00022989"/>
    </source>
</evidence>
<feature type="transmembrane region" description="Helical" evidence="4">
    <location>
        <begin position="46"/>
        <end position="68"/>
    </location>
</feature>
<dbReference type="KEGG" id="sti:Sthe_2033"/>
<accession>D1C5R1</accession>
<dbReference type="InterPro" id="IPR053160">
    <property type="entry name" value="MFS_DHA3_Transporter"/>
</dbReference>
<dbReference type="HOGENOM" id="CLU_046685_6_0_0"/>
<feature type="transmembrane region" description="Helical" evidence="4">
    <location>
        <begin position="371"/>
        <end position="399"/>
    </location>
</feature>
<dbReference type="eggNOG" id="COG0477">
    <property type="taxonomic scope" value="Bacteria"/>
</dbReference>
<dbReference type="PANTHER" id="PTHR23530">
    <property type="entry name" value="TRANSPORT PROTEIN-RELATED"/>
    <property type="match status" value="1"/>
</dbReference>
<feature type="transmembrane region" description="Helical" evidence="4">
    <location>
        <begin position="163"/>
        <end position="181"/>
    </location>
</feature>
<feature type="transmembrane region" description="Helical" evidence="4">
    <location>
        <begin position="12"/>
        <end position="34"/>
    </location>
</feature>
<evidence type="ECO:0000256" key="4">
    <source>
        <dbReference type="SAM" id="Phobius"/>
    </source>
</evidence>
<dbReference type="InterPro" id="IPR011701">
    <property type="entry name" value="MFS"/>
</dbReference>
<dbReference type="CDD" id="cd06174">
    <property type="entry name" value="MFS"/>
    <property type="match status" value="1"/>
</dbReference>
<keyword evidence="2 4" id="KW-1133">Transmembrane helix</keyword>
<feature type="transmembrane region" description="Helical" evidence="4">
    <location>
        <begin position="301"/>
        <end position="325"/>
    </location>
</feature>
<sequence length="417" mass="44922">MRGRERRNAYSVYLIFAAASAFFYTLVFTVSAVYRVEQAGLNPFQLVLVGTVLEASVFLFEIPTGVVADVYSRRLSVIIGVFLVGAGFLLEGALPIFWTILLAQALWGIGYTFTSGAVNAWISDEIGEEGAGRAFLRGAQLGQAGALLATGVSVALASVRLNLPILAGGGCFALLGLYLILRMPERHFTPRPPEERSSWQSMRRTLRDGARTVRGRPVLITILTIGAIYGMASEAFDRLWPVHFLDNFTFPQIADFEPVVWFGIINAVAMVLSAGVTEIARRRVNTASHRGVARALLTINLLLIGSVALFGLAQGFTVALAAYWLTYLLRTTHDPLYTAWVNQRLEPRVRATVLSIASQADALGQIAGGPVLGAVATLASIPAAMIGVALAFVPSLGLYTRALRRPEEVEAVTPAAD</sequence>
<dbReference type="STRING" id="479434.Sthe_2033"/>
<feature type="transmembrane region" description="Helical" evidence="4">
    <location>
        <begin position="259"/>
        <end position="280"/>
    </location>
</feature>
<dbReference type="Pfam" id="PF07690">
    <property type="entry name" value="MFS_1"/>
    <property type="match status" value="1"/>
</dbReference>
<feature type="transmembrane region" description="Helical" evidence="4">
    <location>
        <begin position="213"/>
        <end position="232"/>
    </location>
</feature>
<dbReference type="Proteomes" id="UP000002027">
    <property type="component" value="Chromosome 1"/>
</dbReference>
<proteinExistence type="predicted"/>
<dbReference type="GO" id="GO:0022857">
    <property type="term" value="F:transmembrane transporter activity"/>
    <property type="evidence" value="ECO:0007669"/>
    <property type="project" value="InterPro"/>
</dbReference>
<reference evidence="5 6" key="2">
    <citation type="journal article" date="2010" name="Stand. Genomic Sci.">
        <title>Complete genome sequence of Desulfohalobium retbaense type strain (HR(100)).</title>
        <authorList>
            <person name="Spring S."/>
            <person name="Nolan M."/>
            <person name="Lapidus A."/>
            <person name="Glavina Del Rio T."/>
            <person name="Copeland A."/>
            <person name="Tice H."/>
            <person name="Cheng J.F."/>
            <person name="Lucas S."/>
            <person name="Land M."/>
            <person name="Chen F."/>
            <person name="Bruce D."/>
            <person name="Goodwin L."/>
            <person name="Pitluck S."/>
            <person name="Ivanova N."/>
            <person name="Mavromatis K."/>
            <person name="Mikhailova N."/>
            <person name="Pati A."/>
            <person name="Chen A."/>
            <person name="Palaniappan K."/>
            <person name="Hauser L."/>
            <person name="Chang Y.J."/>
            <person name="Jeffries C.D."/>
            <person name="Munk C."/>
            <person name="Kiss H."/>
            <person name="Chain P."/>
            <person name="Han C."/>
            <person name="Brettin T."/>
            <person name="Detter J.C."/>
            <person name="Schuler E."/>
            <person name="Goker M."/>
            <person name="Rohde M."/>
            <person name="Bristow J."/>
            <person name="Eisen J.A."/>
            <person name="Markowitz V."/>
            <person name="Hugenholtz P."/>
            <person name="Kyrpides N.C."/>
            <person name="Klenk H.P."/>
        </authorList>
    </citation>
    <scope>NUCLEOTIDE SEQUENCE [LARGE SCALE GENOMIC DNA]</scope>
    <source>
        <strain evidence="6">ATCC 49802 / DSM 20745 / S 6022</strain>
    </source>
</reference>
<protein>
    <submittedName>
        <fullName evidence="5">Major facilitator superfamily MFS_1</fullName>
    </submittedName>
</protein>
<evidence type="ECO:0000256" key="1">
    <source>
        <dbReference type="ARBA" id="ARBA00022692"/>
    </source>
</evidence>
<dbReference type="EMBL" id="CP001823">
    <property type="protein sequence ID" value="ACZ39463.1"/>
    <property type="molecule type" value="Genomic_DNA"/>
</dbReference>
<feature type="transmembrane region" description="Helical" evidence="4">
    <location>
        <begin position="75"/>
        <end position="98"/>
    </location>
</feature>
<dbReference type="InterPro" id="IPR036259">
    <property type="entry name" value="MFS_trans_sf"/>
</dbReference>
<evidence type="ECO:0000256" key="3">
    <source>
        <dbReference type="ARBA" id="ARBA00023136"/>
    </source>
</evidence>
<dbReference type="Gene3D" id="1.20.1250.20">
    <property type="entry name" value="MFS general substrate transporter like domains"/>
    <property type="match status" value="1"/>
</dbReference>
<dbReference type="RefSeq" id="WP_012872509.1">
    <property type="nucleotide sequence ID" value="NC_013523.1"/>
</dbReference>
<dbReference type="AlphaFoldDB" id="D1C5R1"/>
<keyword evidence="3 4" id="KW-0472">Membrane</keyword>
<evidence type="ECO:0000313" key="5">
    <source>
        <dbReference type="EMBL" id="ACZ39463.1"/>
    </source>
</evidence>
<name>D1C5R1_SPHTD</name>
<keyword evidence="1 4" id="KW-0812">Transmembrane</keyword>
<keyword evidence="6" id="KW-1185">Reference proteome</keyword>
<dbReference type="FunCoup" id="D1C5R1">
    <property type="interactions" value="16"/>
</dbReference>
<reference evidence="6" key="1">
    <citation type="submission" date="2009-11" db="EMBL/GenBank/DDBJ databases">
        <title>The complete chromosome 1 of Sphaerobacter thermophilus DSM 20745.</title>
        <authorList>
            <person name="Lucas S."/>
            <person name="Copeland A."/>
            <person name="Lapidus A."/>
            <person name="Glavina del Rio T."/>
            <person name="Dalin E."/>
            <person name="Tice H."/>
            <person name="Bruce D."/>
            <person name="Goodwin L."/>
            <person name="Pitluck S."/>
            <person name="Kyrpides N."/>
            <person name="Mavromatis K."/>
            <person name="Ivanova N."/>
            <person name="Mikhailova N."/>
            <person name="LaButti K.M."/>
            <person name="Clum A."/>
            <person name="Sun H.I."/>
            <person name="Brettin T."/>
            <person name="Detter J.C."/>
            <person name="Han C."/>
            <person name="Larimer F."/>
            <person name="Land M."/>
            <person name="Hauser L."/>
            <person name="Markowitz V."/>
            <person name="Cheng J.F."/>
            <person name="Hugenholtz P."/>
            <person name="Woyke T."/>
            <person name="Wu D."/>
            <person name="Steenblock K."/>
            <person name="Schneider S."/>
            <person name="Pukall R."/>
            <person name="Goeker M."/>
            <person name="Klenk H.P."/>
            <person name="Eisen J.A."/>
        </authorList>
    </citation>
    <scope>NUCLEOTIDE SEQUENCE [LARGE SCALE GENOMIC DNA]</scope>
    <source>
        <strain evidence="6">ATCC 49802 / DSM 20745 / S 6022</strain>
    </source>
</reference>
<dbReference type="SUPFAM" id="SSF103473">
    <property type="entry name" value="MFS general substrate transporter"/>
    <property type="match status" value="1"/>
</dbReference>
<gene>
    <name evidence="5" type="ordered locus">Sthe_2033</name>
</gene>
<dbReference type="InParanoid" id="D1C5R1"/>